<dbReference type="InterPro" id="IPR042104">
    <property type="entry name" value="PKS_dehydratase_sf"/>
</dbReference>
<dbReference type="InterPro" id="IPR016039">
    <property type="entry name" value="Thiolase-like"/>
</dbReference>
<gene>
    <name evidence="12" type="ORF">EJ02DRAFT_448493</name>
</gene>
<dbReference type="Proteomes" id="UP000800038">
    <property type="component" value="Unassembled WGS sequence"/>
</dbReference>
<dbReference type="Pfam" id="PF21089">
    <property type="entry name" value="PKS_DH_N"/>
    <property type="match status" value="1"/>
</dbReference>
<dbReference type="OrthoDB" id="329835at2759"/>
<feature type="active site" description="Proton acceptor; for dehydratase activity" evidence="8">
    <location>
        <position position="981"/>
    </location>
</feature>
<evidence type="ECO:0000256" key="6">
    <source>
        <dbReference type="ARBA" id="ARBA00023268"/>
    </source>
</evidence>
<dbReference type="GO" id="GO:0004312">
    <property type="term" value="F:fatty acid synthase activity"/>
    <property type="evidence" value="ECO:0007669"/>
    <property type="project" value="TreeGrafter"/>
</dbReference>
<dbReference type="InterPro" id="IPR049900">
    <property type="entry name" value="PKS_mFAS_DH"/>
</dbReference>
<keyword evidence="3" id="KW-0489">Methyltransferase</keyword>
<keyword evidence="7" id="KW-0012">Acyltransferase</keyword>
<dbReference type="GO" id="GO:0016491">
    <property type="term" value="F:oxidoreductase activity"/>
    <property type="evidence" value="ECO:0007669"/>
    <property type="project" value="InterPro"/>
</dbReference>
<evidence type="ECO:0000256" key="7">
    <source>
        <dbReference type="ARBA" id="ARBA00023315"/>
    </source>
</evidence>
<dbReference type="GO" id="GO:0032259">
    <property type="term" value="P:methylation"/>
    <property type="evidence" value="ECO:0007669"/>
    <property type="project" value="UniProtKB-KW"/>
</dbReference>
<dbReference type="EMBL" id="ML976243">
    <property type="protein sequence ID" value="KAF1935695.1"/>
    <property type="molecule type" value="Genomic_DNA"/>
</dbReference>
<keyword evidence="13" id="KW-1185">Reference proteome</keyword>
<dbReference type="SUPFAM" id="SSF55048">
    <property type="entry name" value="Probable ACP-binding domain of malonyl-CoA ACP transacylase"/>
    <property type="match status" value="1"/>
</dbReference>
<dbReference type="Pfam" id="PF00109">
    <property type="entry name" value="ketoacyl-synt"/>
    <property type="match status" value="1"/>
</dbReference>
<dbReference type="InterPro" id="IPR014030">
    <property type="entry name" value="Ketoacyl_synth_N"/>
</dbReference>
<evidence type="ECO:0000256" key="4">
    <source>
        <dbReference type="ARBA" id="ARBA00022679"/>
    </source>
</evidence>
<dbReference type="Pfam" id="PF08659">
    <property type="entry name" value="KR"/>
    <property type="match status" value="1"/>
</dbReference>
<evidence type="ECO:0000256" key="8">
    <source>
        <dbReference type="PROSITE-ProRule" id="PRU01363"/>
    </source>
</evidence>
<dbReference type="InterPro" id="IPR014031">
    <property type="entry name" value="Ketoacyl_synth_C"/>
</dbReference>
<proteinExistence type="predicted"/>
<keyword evidence="4" id="KW-0808">Transferase</keyword>
<dbReference type="PANTHER" id="PTHR43775:SF49">
    <property type="entry name" value="SYNTHASE, PUTATIVE (JCVI)-RELATED"/>
    <property type="match status" value="1"/>
</dbReference>
<dbReference type="Pfam" id="PF16197">
    <property type="entry name" value="KAsynt_C_assoc"/>
    <property type="match status" value="1"/>
</dbReference>
<dbReference type="InterPro" id="IPR009081">
    <property type="entry name" value="PP-bd_ACP"/>
</dbReference>
<evidence type="ECO:0000256" key="3">
    <source>
        <dbReference type="ARBA" id="ARBA00022603"/>
    </source>
</evidence>
<dbReference type="GO" id="GO:0044550">
    <property type="term" value="P:secondary metabolite biosynthetic process"/>
    <property type="evidence" value="ECO:0007669"/>
    <property type="project" value="TreeGrafter"/>
</dbReference>
<dbReference type="SMART" id="SM00826">
    <property type="entry name" value="PKS_DH"/>
    <property type="match status" value="1"/>
</dbReference>
<dbReference type="SMART" id="SM00825">
    <property type="entry name" value="PKS_KS"/>
    <property type="match status" value="1"/>
</dbReference>
<dbReference type="InterPro" id="IPR057326">
    <property type="entry name" value="KR_dom"/>
</dbReference>
<dbReference type="GO" id="GO:0008168">
    <property type="term" value="F:methyltransferase activity"/>
    <property type="evidence" value="ECO:0007669"/>
    <property type="project" value="UniProtKB-KW"/>
</dbReference>
<dbReference type="InterPro" id="IPR036291">
    <property type="entry name" value="NAD(P)-bd_dom_sf"/>
</dbReference>
<dbReference type="SMART" id="SM00823">
    <property type="entry name" value="PKS_PP"/>
    <property type="match status" value="1"/>
</dbReference>
<dbReference type="InterPro" id="IPR049551">
    <property type="entry name" value="PKS_DH_C"/>
</dbReference>
<dbReference type="Gene3D" id="3.40.50.150">
    <property type="entry name" value="Vaccinia Virus protein VP39"/>
    <property type="match status" value="1"/>
</dbReference>
<dbReference type="Gene3D" id="3.10.129.110">
    <property type="entry name" value="Polyketide synthase dehydratase"/>
    <property type="match status" value="1"/>
</dbReference>
<keyword evidence="6" id="KW-0511">Multifunctional enzyme</keyword>
<evidence type="ECO:0000259" key="9">
    <source>
        <dbReference type="PROSITE" id="PS50075"/>
    </source>
</evidence>
<dbReference type="InterPro" id="IPR020841">
    <property type="entry name" value="PKS_Beta-ketoAc_synthase_dom"/>
</dbReference>
<dbReference type="Gene3D" id="1.10.1200.10">
    <property type="entry name" value="ACP-like"/>
    <property type="match status" value="1"/>
</dbReference>
<dbReference type="Pfam" id="PF00698">
    <property type="entry name" value="Acyl_transf_1"/>
    <property type="match status" value="1"/>
</dbReference>
<keyword evidence="5" id="KW-0521">NADP</keyword>
<dbReference type="InterPro" id="IPR016036">
    <property type="entry name" value="Malonyl_transacylase_ACP-bd"/>
</dbReference>
<dbReference type="PROSITE" id="PS50075">
    <property type="entry name" value="CARRIER"/>
    <property type="match status" value="1"/>
</dbReference>
<dbReference type="SUPFAM" id="SSF50129">
    <property type="entry name" value="GroES-like"/>
    <property type="match status" value="1"/>
</dbReference>
<dbReference type="InterPro" id="IPR013968">
    <property type="entry name" value="PKS_KR"/>
</dbReference>
<feature type="region of interest" description="N-terminal hotdog fold" evidence="8">
    <location>
        <begin position="949"/>
        <end position="1077"/>
    </location>
</feature>
<dbReference type="InterPro" id="IPR016035">
    <property type="entry name" value="Acyl_Trfase/lysoPLipase"/>
</dbReference>
<dbReference type="InterPro" id="IPR050091">
    <property type="entry name" value="PKS_NRPS_Biosynth_Enz"/>
</dbReference>
<keyword evidence="1" id="KW-0596">Phosphopantetheine</keyword>
<dbReference type="InterPro" id="IPR013217">
    <property type="entry name" value="Methyltransf_12"/>
</dbReference>
<dbReference type="Pfam" id="PF02801">
    <property type="entry name" value="Ketoacyl-synt_C"/>
    <property type="match status" value="1"/>
</dbReference>
<dbReference type="CDD" id="cd00833">
    <property type="entry name" value="PKS"/>
    <property type="match status" value="1"/>
</dbReference>
<evidence type="ECO:0000256" key="5">
    <source>
        <dbReference type="ARBA" id="ARBA00022857"/>
    </source>
</evidence>
<dbReference type="Pfam" id="PF14765">
    <property type="entry name" value="PS-DH"/>
    <property type="match status" value="1"/>
</dbReference>
<dbReference type="SUPFAM" id="SSF47336">
    <property type="entry name" value="ACP-like"/>
    <property type="match status" value="1"/>
</dbReference>
<dbReference type="InterPro" id="IPR020807">
    <property type="entry name" value="PKS_DH"/>
</dbReference>
<sequence length="2506" mass="277857">MRMLVMGTAPRAGMTSTQFWCPRLFPFHLVDVHGDVWKAVFAPVDATNGHGTRHTDQGHSGPVVDPIAICGMSMRLPGGVRDAESFWELLYSGRSGQCQVPENRYNVETWYGPGKPGHVNSKLGYFLDHDLTSADSSFWSMTKKELEAMDPQQRLTLEIVYECLQTAGQIPKELRGRKIGVFMGTFEGDWLELDGRDTQNSHVYRLQGYGDYMSGNRVHYEFGFMGPSVTIRAACSSSLAGLHYACHALYSGECEAAVVAGVNLIFSPRTTSTMQEQGVMSPTGSCKSFAAEADGYARGEAVSAVYVKKLSEAIRDGDPIRAVIRSTTINAGGRASSLSSPNIEAHEQLIRRGHELAGIDDFSKTAMIEYPIEAGAVAKVFGEYGIYIGSVKPNLGHSEGASGLSSLIKMALALEKKIIPPNINFNTPNPRIPFEEAKLTVPVKPLPWPADRLERVGINSFGIGGSNAHVLLESAASFGIASASSGRDQRMVATELKSQPRLLIFSAKHPGSLRQSVQNHESYLTSHPNSLQDMAYSLAMKRETLSHRQYCVTTGDKPFESSRTAKSSVHGQPDLIFVFTGQGAQWPEMGKNLMITQQVYRNSLAKLDDVLATLPDPPIWTLCKEILRPSSQSRLSEAEISQPCCTAIQLALVDLLANWKIKPQGVVGHSSGEIAAAYACGAITAADAITIAYYRGLSIRDVSRNIPGGMAAIGLGRDDVFRFLKSGVVIGCENSPQSVTLSGDKDVLEGILEGIRAVHPETFVRLLRVDCAYHSRHVMSVADGYRRKLEQLPKAAAPNVPFYSSVTASMIADASMLDSSYWIQNLTSPVLFSSAVQIILDRHKSVKIFLEIGPHCALAGPLRQIFHAYDPTCKDEHVSTLVRDMDSTTGLMKTAGELWLNNILLDFSSVIGKGNFLVDLPVYSWHYEEPLWSESRLSSEWRFRKYAHHDVLGSRVLETTDSNVAWRNILRLDSVPWIKQHEVAGDILYPGVGYIGMIGEAVRQLTRSTDFTVRHVHFKTGLVLHEGQDTEIITELQRISLTNTTESEWYEFSVSSLNGSTWVKHCFGQTRAGSELQQALPVIEPQPRIVPSRTWYRAMKKYGFDYGARFLCMNDITAHPTRKISVATIHNDMRKGESPWLVHPTSLDGILQIYSVAAYHGLPRNFHYASVPTYIDELYLRPPMGPIVLQVVVDETPIKGSISGNLIGISDGKTVIDMRGVSLSRIGESEDSSVKDPHAAVELEWRPHLDMLNASALIKGTVKKTSIHELLDRFSLACLLETQVRLEGCHTDISHLAKYREWLDGIARKAKVGYYPGVVDSTEVGRLTSDARRELISRLYDELKSTTAAATVEAIHRVLCHSADFFSAQTDPLDTLLADGILHQMYDFRQDSDCSEFLELMAHQKPNMKVLEIGAGTGSFTHVVLPHLKSAYGERMYHSYTYTDISSGFFAAAKERFSKYDGMEYTVLDISDDVAAQGFQLGSFDLILACNVLHATPNLRKTLANVRRLLHPQGRLFLQELDPATKWMNFIMGVLSGWWLGCDDGRSEEPYVNARRWESELQSSGFDDIAVSYDGYLNNNILARLIQDQPSRQITLLCENPEAASVKEIASLLENAGYDIHPCGIADMPHHGQDIVCALDLSRPYLHDAKEPDIDALFSFLLNIQDAGILWITGAAQVKCRDPRYGMILGLARNAHVELELDFATLELQDFEHSTLQCIPSVLREFQRRVREPDVDPTMEWAYSDGKILNSRYHWVKVKEELLEQGKDSHLLKLEVAKPGLIDSMFWKHVEPVPVVGDLVEIDIRAVGMNFKDVLVVTGVVVDQHAIGRGLGYESCGIVTKAGPDVWSLKVGDRVLCSSGGGAFTSRLVLREKLCIRIPDALSIVEAATMPIVYCTAIYCLEDVARLQAGQVIFTRPEFANMLTYVTDCSHSLGRSLKIYCTVGSEAKAEHLVNEFGIRPERIFNSRDTSFLPAVLKATANKGVDIVLNSLSGELLHASWRSVAEFGTMVEIGRRDFAGQGKLAMEMFESNRTFVGFDLMQMVTQRPDMIHSLLCRTMEYYEKGFIKPIEPYKTFPATRIPEALRYMQKVQRMGKIVVTMPESSDALPASPSQSRISLRADRAYLFVGGLGGLGRAVSTWLVENGARKLVFFSRSAGNTSRDDPYLQELEAQGCSVQTISGSVSSVKDVDAALEAIDMPVGGVLQASMALGDVLLKDMSFHSWQKAVLPKVQGTWNLHHATTKRREPLDFFFLFSSISSMGRQRGQSNYAAGNTFLDSFVQYRHSLGFPCSTVNIGVMEDVGYLPEHPEKLDMYRATAIHTLQEKQLLDAIQLMLMRSHPETNQRGPNSYVNRSQLGLGIRSTLPLSAPNNRTFWKRDARFLAYRNSEHDVQGISTAAPSSDWDELRLFLRDTKANMFGLKSPESAEFLARSIGKTLIGFMLSEEELDLGTSVTALGIDSLITIELRNWIRQRIGVELSVMEIMGAATLMQLGIMAQSKLVEKLRV</sequence>
<dbReference type="Gene3D" id="3.40.366.10">
    <property type="entry name" value="Malonyl-Coenzyme A Acyl Carrier Protein, domain 2"/>
    <property type="match status" value="1"/>
</dbReference>
<dbReference type="SUPFAM" id="SSF52151">
    <property type="entry name" value="FabD/lysophospholipase-like"/>
    <property type="match status" value="1"/>
</dbReference>
<feature type="domain" description="Ketosynthase family 3 (KS3)" evidence="10">
    <location>
        <begin position="64"/>
        <end position="474"/>
    </location>
</feature>
<dbReference type="SMART" id="SM00827">
    <property type="entry name" value="PKS_AT"/>
    <property type="match status" value="1"/>
</dbReference>
<dbReference type="Pfam" id="PF08240">
    <property type="entry name" value="ADH_N"/>
    <property type="match status" value="1"/>
</dbReference>
<evidence type="ECO:0000256" key="2">
    <source>
        <dbReference type="ARBA" id="ARBA00022553"/>
    </source>
</evidence>
<dbReference type="InterPro" id="IPR032821">
    <property type="entry name" value="PKS_assoc"/>
</dbReference>
<dbReference type="InterPro" id="IPR049552">
    <property type="entry name" value="PKS_DH_N"/>
</dbReference>
<dbReference type="GO" id="GO:0031177">
    <property type="term" value="F:phosphopantetheine binding"/>
    <property type="evidence" value="ECO:0007669"/>
    <property type="project" value="InterPro"/>
</dbReference>
<dbReference type="InterPro" id="IPR020806">
    <property type="entry name" value="PKS_PP-bd"/>
</dbReference>
<protein>
    <submittedName>
        <fullName evidence="12">Polyketide synthase 1</fullName>
    </submittedName>
</protein>
<dbReference type="SMART" id="SM00829">
    <property type="entry name" value="PKS_ER"/>
    <property type="match status" value="1"/>
</dbReference>
<dbReference type="PROSITE" id="PS00012">
    <property type="entry name" value="PHOSPHOPANTETHEINE"/>
    <property type="match status" value="1"/>
</dbReference>
<reference evidence="12" key="1">
    <citation type="journal article" date="2020" name="Stud. Mycol.">
        <title>101 Dothideomycetes genomes: a test case for predicting lifestyles and emergence of pathogens.</title>
        <authorList>
            <person name="Haridas S."/>
            <person name="Albert R."/>
            <person name="Binder M."/>
            <person name="Bloem J."/>
            <person name="Labutti K."/>
            <person name="Salamov A."/>
            <person name="Andreopoulos B."/>
            <person name="Baker S."/>
            <person name="Barry K."/>
            <person name="Bills G."/>
            <person name="Bluhm B."/>
            <person name="Cannon C."/>
            <person name="Castanera R."/>
            <person name="Culley D."/>
            <person name="Daum C."/>
            <person name="Ezra D."/>
            <person name="Gonzalez J."/>
            <person name="Henrissat B."/>
            <person name="Kuo A."/>
            <person name="Liang C."/>
            <person name="Lipzen A."/>
            <person name="Lutzoni F."/>
            <person name="Magnuson J."/>
            <person name="Mondo S."/>
            <person name="Nolan M."/>
            <person name="Ohm R."/>
            <person name="Pangilinan J."/>
            <person name="Park H.-J."/>
            <person name="Ramirez L."/>
            <person name="Alfaro M."/>
            <person name="Sun H."/>
            <person name="Tritt A."/>
            <person name="Yoshinaga Y."/>
            <person name="Zwiers L.-H."/>
            <person name="Turgeon B."/>
            <person name="Goodwin S."/>
            <person name="Spatafora J."/>
            <person name="Crous P."/>
            <person name="Grigoriev I."/>
        </authorList>
    </citation>
    <scope>NUCLEOTIDE SEQUENCE</scope>
    <source>
        <strain evidence="12">CBS 161.51</strain>
    </source>
</reference>
<evidence type="ECO:0000259" key="11">
    <source>
        <dbReference type="PROSITE" id="PS52019"/>
    </source>
</evidence>
<evidence type="ECO:0000256" key="1">
    <source>
        <dbReference type="ARBA" id="ARBA00022450"/>
    </source>
</evidence>
<dbReference type="GO" id="GO:0006633">
    <property type="term" value="P:fatty acid biosynthetic process"/>
    <property type="evidence" value="ECO:0007669"/>
    <property type="project" value="TreeGrafter"/>
</dbReference>
<dbReference type="PROSITE" id="PS52019">
    <property type="entry name" value="PKS_MFAS_DH"/>
    <property type="match status" value="1"/>
</dbReference>
<keyword evidence="2" id="KW-0597">Phosphoprotein</keyword>
<dbReference type="SMART" id="SM00822">
    <property type="entry name" value="PKS_KR"/>
    <property type="match status" value="1"/>
</dbReference>
<feature type="region of interest" description="C-terminal hotdog fold" evidence="8">
    <location>
        <begin position="1087"/>
        <end position="1232"/>
    </location>
</feature>
<dbReference type="InterPro" id="IPR014043">
    <property type="entry name" value="Acyl_transferase_dom"/>
</dbReference>
<dbReference type="PANTHER" id="PTHR43775">
    <property type="entry name" value="FATTY ACID SYNTHASE"/>
    <property type="match status" value="1"/>
</dbReference>
<organism evidence="12 13">
    <name type="scientific">Clathrospora elynae</name>
    <dbReference type="NCBI Taxonomy" id="706981"/>
    <lineage>
        <taxon>Eukaryota</taxon>
        <taxon>Fungi</taxon>
        <taxon>Dikarya</taxon>
        <taxon>Ascomycota</taxon>
        <taxon>Pezizomycotina</taxon>
        <taxon>Dothideomycetes</taxon>
        <taxon>Pleosporomycetidae</taxon>
        <taxon>Pleosporales</taxon>
        <taxon>Diademaceae</taxon>
        <taxon>Clathrospora</taxon>
    </lineage>
</organism>
<dbReference type="InterPro" id="IPR029063">
    <property type="entry name" value="SAM-dependent_MTases_sf"/>
</dbReference>
<evidence type="ECO:0000313" key="13">
    <source>
        <dbReference type="Proteomes" id="UP000800038"/>
    </source>
</evidence>
<dbReference type="SUPFAM" id="SSF53901">
    <property type="entry name" value="Thiolase-like"/>
    <property type="match status" value="1"/>
</dbReference>
<feature type="domain" description="Carrier" evidence="9">
    <location>
        <begin position="2424"/>
        <end position="2500"/>
    </location>
</feature>
<dbReference type="Gene3D" id="3.40.47.10">
    <property type="match status" value="1"/>
</dbReference>
<dbReference type="Gene3D" id="3.40.50.720">
    <property type="entry name" value="NAD(P)-binding Rossmann-like Domain"/>
    <property type="match status" value="1"/>
</dbReference>
<dbReference type="Gene3D" id="3.90.180.10">
    <property type="entry name" value="Medium-chain alcohol dehydrogenases, catalytic domain"/>
    <property type="match status" value="1"/>
</dbReference>
<dbReference type="SUPFAM" id="SSF51735">
    <property type="entry name" value="NAD(P)-binding Rossmann-fold domains"/>
    <property type="match status" value="2"/>
</dbReference>
<feature type="domain" description="PKS/mFAS DH" evidence="11">
    <location>
        <begin position="949"/>
        <end position="1232"/>
    </location>
</feature>
<dbReference type="InterPro" id="IPR020843">
    <property type="entry name" value="ER"/>
</dbReference>
<dbReference type="PROSITE" id="PS52004">
    <property type="entry name" value="KS3_2"/>
    <property type="match status" value="1"/>
</dbReference>
<dbReference type="InterPro" id="IPR006162">
    <property type="entry name" value="Ppantetheine_attach_site"/>
</dbReference>
<dbReference type="SUPFAM" id="SSF53335">
    <property type="entry name" value="S-adenosyl-L-methionine-dependent methyltransferases"/>
    <property type="match status" value="1"/>
</dbReference>
<name>A0A6A5S4Z5_9PLEO</name>
<dbReference type="InterPro" id="IPR011032">
    <property type="entry name" value="GroES-like_sf"/>
</dbReference>
<dbReference type="Pfam" id="PF13602">
    <property type="entry name" value="ADH_zinc_N_2"/>
    <property type="match status" value="1"/>
</dbReference>
<dbReference type="Pfam" id="PF08242">
    <property type="entry name" value="Methyltransf_12"/>
    <property type="match status" value="1"/>
</dbReference>
<dbReference type="CDD" id="cd05195">
    <property type="entry name" value="enoyl_red"/>
    <property type="match status" value="1"/>
</dbReference>
<evidence type="ECO:0000259" key="10">
    <source>
        <dbReference type="PROSITE" id="PS52004"/>
    </source>
</evidence>
<dbReference type="InterPro" id="IPR013154">
    <property type="entry name" value="ADH-like_N"/>
</dbReference>
<feature type="active site" description="Proton donor; for dehydratase activity" evidence="8">
    <location>
        <position position="1148"/>
    </location>
</feature>
<evidence type="ECO:0000313" key="12">
    <source>
        <dbReference type="EMBL" id="KAF1935695.1"/>
    </source>
</evidence>
<accession>A0A6A5S4Z5</accession>
<dbReference type="InterPro" id="IPR036736">
    <property type="entry name" value="ACP-like_sf"/>
</dbReference>
<dbReference type="InterPro" id="IPR001227">
    <property type="entry name" value="Ac_transferase_dom_sf"/>
</dbReference>
<dbReference type="CDD" id="cd02440">
    <property type="entry name" value="AdoMet_MTases"/>
    <property type="match status" value="1"/>
</dbReference>
<dbReference type="Pfam" id="PF00550">
    <property type="entry name" value="PP-binding"/>
    <property type="match status" value="1"/>
</dbReference>